<feature type="compositionally biased region" description="Basic residues" evidence="1">
    <location>
        <begin position="429"/>
        <end position="442"/>
    </location>
</feature>
<gene>
    <name evidence="3" type="ORF">B0H15DRAFT_976124</name>
</gene>
<dbReference type="Pfam" id="PF17667">
    <property type="entry name" value="Pkinase_fungal"/>
    <property type="match status" value="1"/>
</dbReference>
<feature type="region of interest" description="Disordered" evidence="1">
    <location>
        <begin position="32"/>
        <end position="77"/>
    </location>
</feature>
<sequence length="920" mass="102039">MTRALAALEAETAELDGAATYEERTKVEAVARGTAALAPYTPRSPASAELSKERDTAQASASKTDSTPVKSGGSTDMSIDKLTRAHVEVHLAEELHSRRSNLIECLFGSLVDISSCAEILREFLLMSILSVQKDVDGEWKDVPKQDFKAACTDAAIHANEAVTPSEVSPPDPYRWKWSLPTQASEAAAALFFNVVAIAAHAASIRLANAPHHPPPSLRFVTLPNPQRAVPLSNESAAQDCRPDVVAFDLSAFCQAPTANSSSLLFPLDNSPFAYIRKNFPDVLRFTDRHKSDNGPALREFEKWFEEQESKTHLDMTRFCWPEVELTAEAKLSDLANAILQELVYMRQQRRTQPWMRSILGLVVTTKVVGVLRADTLGVEQCTFNRDCSRGVLDSIRICLGVVRSTALQRGQHEVFELLHTKTLGPPHLKSNHGRSSKTKPSKTAKSEVDVFSAEDPMVEYLHRTVRFITLRGNHLHYSQDGTRPDTRFYVHHLVQDSGSLVGRCARIFCVSRETESEGDVRNFIGPYALKLYNADCGSDCFKDDLIQLARDGQAKNVLLPTWEWYYSDALSARGFPPEVVKTYTDAQAAVPNVASNRQEVFAQSDLKRLLVQSANYDEFVKAFIDFVEGIASLAEKDLLHRDLSIGNVLLSKDIACSPSFLSDAAASAQAILGTSVAFTQRTLEQRIGGLIHDFDMAGRAHPPPETATGESGAKADLLTALLKTNKQVERPASSAQPGGPRKGTPPFMAIRLLIDGPPHLAAYDVSRSHKLFRKYSSTRRQLHSLLFVLVLFFWSHPTFLTDIPFPKPVPAQSRKWPPEVLRWANRPAGFSLAELGALKRGFFQKPLTLRDTLDRTLDGDLWTQDPAFLRFFWALYGALWTGSDEGPDWVDRFYVTAGDVQKVLTTEYVTTVSQKEIGDQ</sequence>
<dbReference type="GO" id="GO:0004672">
    <property type="term" value="F:protein kinase activity"/>
    <property type="evidence" value="ECO:0007669"/>
    <property type="project" value="InterPro"/>
</dbReference>
<dbReference type="InterPro" id="IPR011009">
    <property type="entry name" value="Kinase-like_dom_sf"/>
</dbReference>
<feature type="domain" description="Fungal-type protein kinase" evidence="2">
    <location>
        <begin position="604"/>
        <end position="765"/>
    </location>
</feature>
<evidence type="ECO:0000313" key="3">
    <source>
        <dbReference type="EMBL" id="KAJ7103456.1"/>
    </source>
</evidence>
<dbReference type="PROSITE" id="PS00109">
    <property type="entry name" value="PROTEIN_KINASE_TYR"/>
    <property type="match status" value="1"/>
</dbReference>
<keyword evidence="4" id="KW-1185">Reference proteome</keyword>
<feature type="compositionally biased region" description="Polar residues" evidence="1">
    <location>
        <begin position="57"/>
        <end position="77"/>
    </location>
</feature>
<evidence type="ECO:0000256" key="1">
    <source>
        <dbReference type="SAM" id="MobiDB-lite"/>
    </source>
</evidence>
<dbReference type="InterPro" id="IPR008266">
    <property type="entry name" value="Tyr_kinase_AS"/>
</dbReference>
<organism evidence="3 4">
    <name type="scientific">Mycena belliarum</name>
    <dbReference type="NCBI Taxonomy" id="1033014"/>
    <lineage>
        <taxon>Eukaryota</taxon>
        <taxon>Fungi</taxon>
        <taxon>Dikarya</taxon>
        <taxon>Basidiomycota</taxon>
        <taxon>Agaricomycotina</taxon>
        <taxon>Agaricomycetes</taxon>
        <taxon>Agaricomycetidae</taxon>
        <taxon>Agaricales</taxon>
        <taxon>Marasmiineae</taxon>
        <taxon>Mycenaceae</taxon>
        <taxon>Mycena</taxon>
    </lineage>
</organism>
<protein>
    <recommendedName>
        <fullName evidence="2">Fungal-type protein kinase domain-containing protein</fullName>
    </recommendedName>
</protein>
<dbReference type="AlphaFoldDB" id="A0AAD6UHS0"/>
<evidence type="ECO:0000259" key="2">
    <source>
        <dbReference type="Pfam" id="PF17667"/>
    </source>
</evidence>
<dbReference type="Proteomes" id="UP001222325">
    <property type="component" value="Unassembled WGS sequence"/>
</dbReference>
<dbReference type="InterPro" id="IPR040976">
    <property type="entry name" value="Pkinase_fungal"/>
</dbReference>
<accession>A0AAD6UHS0</accession>
<reference evidence="3" key="1">
    <citation type="submission" date="2023-03" db="EMBL/GenBank/DDBJ databases">
        <title>Massive genome expansion in bonnet fungi (Mycena s.s.) driven by repeated elements and novel gene families across ecological guilds.</title>
        <authorList>
            <consortium name="Lawrence Berkeley National Laboratory"/>
            <person name="Harder C.B."/>
            <person name="Miyauchi S."/>
            <person name="Viragh M."/>
            <person name="Kuo A."/>
            <person name="Thoen E."/>
            <person name="Andreopoulos B."/>
            <person name="Lu D."/>
            <person name="Skrede I."/>
            <person name="Drula E."/>
            <person name="Henrissat B."/>
            <person name="Morin E."/>
            <person name="Kohler A."/>
            <person name="Barry K."/>
            <person name="LaButti K."/>
            <person name="Morin E."/>
            <person name="Salamov A."/>
            <person name="Lipzen A."/>
            <person name="Mereny Z."/>
            <person name="Hegedus B."/>
            <person name="Baldrian P."/>
            <person name="Stursova M."/>
            <person name="Weitz H."/>
            <person name="Taylor A."/>
            <person name="Grigoriev I.V."/>
            <person name="Nagy L.G."/>
            <person name="Martin F."/>
            <person name="Kauserud H."/>
        </authorList>
    </citation>
    <scope>NUCLEOTIDE SEQUENCE</scope>
    <source>
        <strain evidence="3">CBHHK173m</strain>
    </source>
</reference>
<dbReference type="EMBL" id="JARJCN010000002">
    <property type="protein sequence ID" value="KAJ7103456.1"/>
    <property type="molecule type" value="Genomic_DNA"/>
</dbReference>
<evidence type="ECO:0000313" key="4">
    <source>
        <dbReference type="Proteomes" id="UP001222325"/>
    </source>
</evidence>
<proteinExistence type="predicted"/>
<comment type="caution">
    <text evidence="3">The sequence shown here is derived from an EMBL/GenBank/DDBJ whole genome shotgun (WGS) entry which is preliminary data.</text>
</comment>
<name>A0AAD6UHS0_9AGAR</name>
<feature type="region of interest" description="Disordered" evidence="1">
    <location>
        <begin position="425"/>
        <end position="447"/>
    </location>
</feature>
<dbReference type="Gene3D" id="1.10.510.10">
    <property type="entry name" value="Transferase(Phosphotransferase) domain 1"/>
    <property type="match status" value="1"/>
</dbReference>
<dbReference type="SUPFAM" id="SSF56112">
    <property type="entry name" value="Protein kinase-like (PK-like)"/>
    <property type="match status" value="1"/>
</dbReference>